<evidence type="ECO:0000259" key="4">
    <source>
        <dbReference type="PROSITE" id="PS50893"/>
    </source>
</evidence>
<organism evidence="5 6">
    <name type="scientific">Cysteiniphilum litorale</name>
    <dbReference type="NCBI Taxonomy" id="2056700"/>
    <lineage>
        <taxon>Bacteria</taxon>
        <taxon>Pseudomonadati</taxon>
        <taxon>Pseudomonadota</taxon>
        <taxon>Gammaproteobacteria</taxon>
        <taxon>Thiotrichales</taxon>
        <taxon>Fastidiosibacteraceae</taxon>
        <taxon>Cysteiniphilum</taxon>
    </lineage>
</organism>
<evidence type="ECO:0000256" key="2">
    <source>
        <dbReference type="ARBA" id="ARBA00022741"/>
    </source>
</evidence>
<comment type="caution">
    <text evidence="5">The sequence shown here is derived from an EMBL/GenBank/DDBJ whole genome shotgun (WGS) entry which is preliminary data.</text>
</comment>
<feature type="domain" description="ABC transporter" evidence="4">
    <location>
        <begin position="8"/>
        <end position="244"/>
    </location>
</feature>
<dbReference type="Gene3D" id="3.40.50.300">
    <property type="entry name" value="P-loop containing nucleotide triphosphate hydrolases"/>
    <property type="match status" value="1"/>
</dbReference>
<dbReference type="CDD" id="cd03261">
    <property type="entry name" value="ABC_Org_Solvent_Resistant"/>
    <property type="match status" value="1"/>
</dbReference>
<evidence type="ECO:0000256" key="3">
    <source>
        <dbReference type="ARBA" id="ARBA00022840"/>
    </source>
</evidence>
<dbReference type="EMBL" id="BMJS01000001">
    <property type="protein sequence ID" value="GGF87974.1"/>
    <property type="molecule type" value="Genomic_DNA"/>
</dbReference>
<dbReference type="GO" id="GO:0016887">
    <property type="term" value="F:ATP hydrolysis activity"/>
    <property type="evidence" value="ECO:0007669"/>
    <property type="project" value="InterPro"/>
</dbReference>
<dbReference type="PANTHER" id="PTHR43023">
    <property type="entry name" value="PROTEIN TRIGALACTOSYLDIACYLGLYCEROL 3, CHLOROPLASTIC"/>
    <property type="match status" value="1"/>
</dbReference>
<keyword evidence="1" id="KW-0813">Transport</keyword>
<sequence length="265" mass="29062">MSHDHLAVSFDRVAFFRGEKCIYKNLTCNIPKGKITAILGPSGTGKTTLLHLIGRLIKAQSGDIRVLDHELDSLDKKALLALRKKMGVLFQSGALFTQLSVFDNVAFPLRQNSNLSEYLIHNLVLMKLQSVGLRGTADMMPSELSGGMARRVALARAIALDPDLMLYDEPFTGQDPISLKVILTLIKELNDALHMTSVIVSHDIDEVMSIADHVIIIANQQVMLEGSPEFIKNSKDPFVSQFLSGSADGPVAFDYPAPNFLSTLQ</sequence>
<keyword evidence="3 5" id="KW-0067">ATP-binding</keyword>
<gene>
    <name evidence="5" type="primary">yrbF</name>
    <name evidence="5" type="ORF">GCM10010995_01500</name>
</gene>
<protein>
    <submittedName>
        <fullName evidence="5">ABC transporter ATP-binding protein</fullName>
    </submittedName>
</protein>
<dbReference type="PANTHER" id="PTHR43023:SF6">
    <property type="entry name" value="INTERMEMBRANE PHOSPHOLIPID TRANSPORT SYSTEM ATP-BINDING PROTEIN MLAF"/>
    <property type="match status" value="1"/>
</dbReference>
<accession>A0A8J2Z249</accession>
<dbReference type="SUPFAM" id="SSF52540">
    <property type="entry name" value="P-loop containing nucleoside triphosphate hydrolases"/>
    <property type="match status" value="1"/>
</dbReference>
<evidence type="ECO:0000313" key="5">
    <source>
        <dbReference type="EMBL" id="GGF87974.1"/>
    </source>
</evidence>
<dbReference type="OrthoDB" id="9802264at2"/>
<dbReference type="InterPro" id="IPR017871">
    <property type="entry name" value="ABC_transporter-like_CS"/>
</dbReference>
<keyword evidence="6" id="KW-1185">Reference proteome</keyword>
<reference evidence="5" key="2">
    <citation type="submission" date="2020-09" db="EMBL/GenBank/DDBJ databases">
        <authorList>
            <person name="Sun Q."/>
            <person name="Zhou Y."/>
        </authorList>
    </citation>
    <scope>NUCLEOTIDE SEQUENCE</scope>
    <source>
        <strain evidence="5">CGMCC 1.15758</strain>
    </source>
</reference>
<name>A0A8J2Z249_9GAMM</name>
<evidence type="ECO:0000256" key="1">
    <source>
        <dbReference type="ARBA" id="ARBA00022448"/>
    </source>
</evidence>
<proteinExistence type="predicted"/>
<dbReference type="PROSITE" id="PS50893">
    <property type="entry name" value="ABC_TRANSPORTER_2"/>
    <property type="match status" value="1"/>
</dbReference>
<dbReference type="RefSeq" id="WP_117001243.1">
    <property type="nucleotide sequence ID" value="NZ_BMJS01000001.1"/>
</dbReference>
<dbReference type="Pfam" id="PF00005">
    <property type="entry name" value="ABC_tran"/>
    <property type="match status" value="1"/>
</dbReference>
<dbReference type="AlphaFoldDB" id="A0A8J2Z249"/>
<evidence type="ECO:0000313" key="6">
    <source>
        <dbReference type="Proteomes" id="UP000636949"/>
    </source>
</evidence>
<dbReference type="Proteomes" id="UP000636949">
    <property type="component" value="Unassembled WGS sequence"/>
</dbReference>
<dbReference type="PROSITE" id="PS00211">
    <property type="entry name" value="ABC_TRANSPORTER_1"/>
    <property type="match status" value="1"/>
</dbReference>
<dbReference type="InterPro" id="IPR003439">
    <property type="entry name" value="ABC_transporter-like_ATP-bd"/>
</dbReference>
<dbReference type="GO" id="GO:0005524">
    <property type="term" value="F:ATP binding"/>
    <property type="evidence" value="ECO:0007669"/>
    <property type="project" value="UniProtKB-KW"/>
</dbReference>
<keyword evidence="2" id="KW-0547">Nucleotide-binding</keyword>
<dbReference type="InterPro" id="IPR003593">
    <property type="entry name" value="AAA+_ATPase"/>
</dbReference>
<reference evidence="5" key="1">
    <citation type="journal article" date="2014" name="Int. J. Syst. Evol. Microbiol.">
        <title>Complete genome sequence of Corynebacterium casei LMG S-19264T (=DSM 44701T), isolated from a smear-ripened cheese.</title>
        <authorList>
            <consortium name="US DOE Joint Genome Institute (JGI-PGF)"/>
            <person name="Walter F."/>
            <person name="Albersmeier A."/>
            <person name="Kalinowski J."/>
            <person name="Ruckert C."/>
        </authorList>
    </citation>
    <scope>NUCLEOTIDE SEQUENCE</scope>
    <source>
        <strain evidence="5">CGMCC 1.15758</strain>
    </source>
</reference>
<dbReference type="InterPro" id="IPR027417">
    <property type="entry name" value="P-loop_NTPase"/>
</dbReference>
<dbReference type="SMART" id="SM00382">
    <property type="entry name" value="AAA"/>
    <property type="match status" value="1"/>
</dbReference>